<dbReference type="AlphaFoldDB" id="A0A8H5FEQ2"/>
<protein>
    <recommendedName>
        <fullName evidence="2">DUF6533 domain-containing protein</fullName>
    </recommendedName>
</protein>
<feature type="transmembrane region" description="Helical" evidence="1">
    <location>
        <begin position="290"/>
        <end position="310"/>
    </location>
</feature>
<reference evidence="3 4" key="1">
    <citation type="journal article" date="2020" name="ISME J.">
        <title>Uncovering the hidden diversity of litter-decomposition mechanisms in mushroom-forming fungi.</title>
        <authorList>
            <person name="Floudas D."/>
            <person name="Bentzer J."/>
            <person name="Ahren D."/>
            <person name="Johansson T."/>
            <person name="Persson P."/>
            <person name="Tunlid A."/>
        </authorList>
    </citation>
    <scope>NUCLEOTIDE SEQUENCE [LARGE SCALE GENOMIC DNA]</scope>
    <source>
        <strain evidence="3 4">CBS 175.51</strain>
    </source>
</reference>
<dbReference type="Proteomes" id="UP000541558">
    <property type="component" value="Unassembled WGS sequence"/>
</dbReference>
<comment type="caution">
    <text evidence="3">The sequence shown here is derived from an EMBL/GenBank/DDBJ whole genome shotgun (WGS) entry which is preliminary data.</text>
</comment>
<feature type="transmembrane region" description="Helical" evidence="1">
    <location>
        <begin position="97"/>
        <end position="114"/>
    </location>
</feature>
<keyword evidence="1" id="KW-0812">Transmembrane</keyword>
<accession>A0A8H5FEQ2</accession>
<keyword evidence="1" id="KW-0472">Membrane</keyword>
<dbReference type="InterPro" id="IPR045340">
    <property type="entry name" value="DUF6533"/>
</dbReference>
<name>A0A8H5FEQ2_9AGAR</name>
<proteinExistence type="predicted"/>
<gene>
    <name evidence="3" type="ORF">D9611_013554</name>
</gene>
<keyword evidence="4" id="KW-1185">Reference proteome</keyword>
<evidence type="ECO:0000256" key="1">
    <source>
        <dbReference type="SAM" id="Phobius"/>
    </source>
</evidence>
<organism evidence="3 4">
    <name type="scientific">Ephemerocybe angulata</name>
    <dbReference type="NCBI Taxonomy" id="980116"/>
    <lineage>
        <taxon>Eukaryota</taxon>
        <taxon>Fungi</taxon>
        <taxon>Dikarya</taxon>
        <taxon>Basidiomycota</taxon>
        <taxon>Agaricomycotina</taxon>
        <taxon>Agaricomycetes</taxon>
        <taxon>Agaricomycetidae</taxon>
        <taxon>Agaricales</taxon>
        <taxon>Agaricineae</taxon>
        <taxon>Psathyrellaceae</taxon>
        <taxon>Ephemerocybe</taxon>
    </lineage>
</organism>
<feature type="transmembrane region" description="Helical" evidence="1">
    <location>
        <begin position="135"/>
        <end position="153"/>
    </location>
</feature>
<feature type="transmembrane region" description="Helical" evidence="1">
    <location>
        <begin position="203"/>
        <end position="223"/>
    </location>
</feature>
<feature type="transmembrane region" description="Helical" evidence="1">
    <location>
        <begin position="173"/>
        <end position="191"/>
    </location>
</feature>
<evidence type="ECO:0000259" key="2">
    <source>
        <dbReference type="Pfam" id="PF20151"/>
    </source>
</evidence>
<dbReference type="OrthoDB" id="10312310at2759"/>
<dbReference type="Pfam" id="PF20151">
    <property type="entry name" value="DUF6533"/>
    <property type="match status" value="1"/>
</dbReference>
<evidence type="ECO:0000313" key="4">
    <source>
        <dbReference type="Proteomes" id="UP000541558"/>
    </source>
</evidence>
<feature type="transmembrane region" description="Helical" evidence="1">
    <location>
        <begin position="247"/>
        <end position="269"/>
    </location>
</feature>
<feature type="domain" description="DUF6533" evidence="2">
    <location>
        <begin position="100"/>
        <end position="144"/>
    </location>
</feature>
<evidence type="ECO:0000313" key="3">
    <source>
        <dbReference type="EMBL" id="KAF5334390.1"/>
    </source>
</evidence>
<sequence length="389" mass="43961">MIERLQPDQGRRYCGENWGSLCPGTGSLCSRGSKMDGQFKRNLWFPILLGISELTSLVPLVQPRKSEMVESLGLAVAQAAQMNTMKMIVEGYEATKYQNYLAVGGFALVVADYLHTLPDEVRLIWPGKMSLPKGLFFVMRYYILFHHVLAVLYGERVGLSPAECKASFDRVSVSVLSLVVAAEALLFLRVYTFSGKSRKMLAYLIIQFTAIHATAFALLFQFLRSVKYIKYPFRNMTCMPVQLESPLLAGVFSLLLLSVIIVMLIMVWIAFQKHRNLNSALLKIFYRDGVFYFICLSALASANIVVSYAAPEGFKFLFVQTEADIHVLLATRMLLHLRGWAERERDVSFGPQASEPEWETIQLPYQEMATIAEPMPSSYTKYGRDESLC</sequence>
<dbReference type="EMBL" id="JAACJK010000070">
    <property type="protein sequence ID" value="KAF5334390.1"/>
    <property type="molecule type" value="Genomic_DNA"/>
</dbReference>
<keyword evidence="1" id="KW-1133">Transmembrane helix</keyword>